<name>A0A0D6ESP5_SPOSA</name>
<dbReference type="PANTHER" id="PTHR13375">
    <property type="entry name" value="FMS INTERACTING PROTEIN"/>
    <property type="match status" value="1"/>
</dbReference>
<evidence type="ECO:0000313" key="6">
    <source>
        <dbReference type="Proteomes" id="UP000243876"/>
    </source>
</evidence>
<comment type="subcellular location">
    <subcellularLocation>
        <location evidence="1">Nucleus</location>
    </subcellularLocation>
</comment>
<dbReference type="Pfam" id="PF09766">
    <property type="entry name" value="FmiP_Thoc5"/>
    <property type="match status" value="1"/>
</dbReference>
<dbReference type="OrthoDB" id="20582at2759"/>
<sequence length="239" mass="26959">MVSPAAPASRTLPADQLVAFLRALSDEIVAARQANDADFDPAPYLAQAAPLFGALHSVNRNSLLFAKQCRAKTQDARLDMDAAHLRLQVSPHLELRRRGLADNKSMLQNLLFERNHLEREIRSCEEYSSEYQNLPLHSLEELQELANAPEPPAGLKLPLPEGDTEESAHELMLTRLAFELAERKRFEEERKTLGMQKAKLVKENEVKKARLEDLEKQLTEFVEKARGIQAKMNEEPATA</sequence>
<feature type="coiled-coil region" evidence="4">
    <location>
        <begin position="183"/>
        <end position="231"/>
    </location>
</feature>
<dbReference type="EMBL" id="CENE01000042">
    <property type="protein sequence ID" value="CEQ42984.1"/>
    <property type="molecule type" value="Genomic_DNA"/>
</dbReference>
<protein>
    <submittedName>
        <fullName evidence="5">SPOSA6832_04860-mRNA-1:cds</fullName>
    </submittedName>
</protein>
<dbReference type="Proteomes" id="UP000243876">
    <property type="component" value="Unassembled WGS sequence"/>
</dbReference>
<dbReference type="GO" id="GO:0003729">
    <property type="term" value="F:mRNA binding"/>
    <property type="evidence" value="ECO:0007669"/>
    <property type="project" value="TreeGrafter"/>
</dbReference>
<gene>
    <name evidence="5" type="primary">SPOSA6832_04860</name>
</gene>
<evidence type="ECO:0000256" key="4">
    <source>
        <dbReference type="SAM" id="Coils"/>
    </source>
</evidence>
<dbReference type="GO" id="GO:0006406">
    <property type="term" value="P:mRNA export from nucleus"/>
    <property type="evidence" value="ECO:0007669"/>
    <property type="project" value="TreeGrafter"/>
</dbReference>
<keyword evidence="4" id="KW-0175">Coiled coil</keyword>
<dbReference type="PANTHER" id="PTHR13375:SF3">
    <property type="entry name" value="THO COMPLEX SUBUNIT 5 HOMOLOG"/>
    <property type="match status" value="1"/>
</dbReference>
<dbReference type="GO" id="GO:0000445">
    <property type="term" value="C:THO complex part of transcription export complex"/>
    <property type="evidence" value="ECO:0007669"/>
    <property type="project" value="TreeGrafter"/>
</dbReference>
<comment type="similarity">
    <text evidence="2">Belongs to the THOC5 family.</text>
</comment>
<evidence type="ECO:0000313" key="5">
    <source>
        <dbReference type="EMBL" id="CEQ42984.1"/>
    </source>
</evidence>
<accession>A0A0D6ESP5</accession>
<reference evidence="6" key="1">
    <citation type="submission" date="2015-02" db="EMBL/GenBank/DDBJ databases">
        <authorList>
            <person name="Gon?alves P."/>
        </authorList>
    </citation>
    <scope>NUCLEOTIDE SEQUENCE [LARGE SCALE GENOMIC DNA]</scope>
</reference>
<dbReference type="AlphaFoldDB" id="A0A0D6ESP5"/>
<keyword evidence="3" id="KW-0539">Nucleus</keyword>
<proteinExistence type="inferred from homology"/>
<organism evidence="5 6">
    <name type="scientific">Sporidiobolus salmonicolor</name>
    <name type="common">Yeast-like fungus</name>
    <name type="synonym">Sporobolomyces salmonicolor</name>
    <dbReference type="NCBI Taxonomy" id="5005"/>
    <lineage>
        <taxon>Eukaryota</taxon>
        <taxon>Fungi</taxon>
        <taxon>Dikarya</taxon>
        <taxon>Basidiomycota</taxon>
        <taxon>Pucciniomycotina</taxon>
        <taxon>Microbotryomycetes</taxon>
        <taxon>Sporidiobolales</taxon>
        <taxon>Sporidiobolaceae</taxon>
        <taxon>Sporobolomyces</taxon>
    </lineage>
</organism>
<evidence type="ECO:0000256" key="2">
    <source>
        <dbReference type="ARBA" id="ARBA00008044"/>
    </source>
</evidence>
<evidence type="ECO:0000256" key="3">
    <source>
        <dbReference type="ARBA" id="ARBA00023242"/>
    </source>
</evidence>
<dbReference type="InterPro" id="IPR019163">
    <property type="entry name" value="THO_Thoc5"/>
</dbReference>
<keyword evidence="6" id="KW-1185">Reference proteome</keyword>
<evidence type="ECO:0000256" key="1">
    <source>
        <dbReference type="ARBA" id="ARBA00004123"/>
    </source>
</evidence>